<proteinExistence type="predicted"/>
<evidence type="ECO:0000313" key="2">
    <source>
        <dbReference type="EMBL" id="GMS84720.1"/>
    </source>
</evidence>
<feature type="region of interest" description="Disordered" evidence="1">
    <location>
        <begin position="263"/>
        <end position="294"/>
    </location>
</feature>
<dbReference type="AlphaFoldDB" id="A0AAV5SX97"/>
<accession>A0AAV5SX97</accession>
<name>A0AAV5SX97_9BILA</name>
<gene>
    <name evidence="2" type="ORF">PENTCL1PPCAC_6895</name>
</gene>
<dbReference type="EMBL" id="BTSX01000002">
    <property type="protein sequence ID" value="GMS84720.1"/>
    <property type="molecule type" value="Genomic_DNA"/>
</dbReference>
<sequence>DNSEEEDEKEKDTKNGEMEENLPSTSYADKHTNLAALPDRLPGIHGLLPALNNLTMDKLRTIHDNCRYRDINNRGLLTSQQILQCFAQIVPSATFHSSPWTLLLRQMAPSNQLVDYDQFFKLLAREKFGGGFDDSKKSLADMLMNAKSSIKGHLTTPFTSEHSIREKGKLQIVQDMENLISRFPQIDLGRLKVATVKKKIAMEELKLILDLHGFESQFRPLFPRLLMSFRTDGGLFHYSAFVDALSRVRIPERASAPTKNKKILPWQMPPIPPAGSKFEEKKEEEEGTNRHISA</sequence>
<evidence type="ECO:0000256" key="1">
    <source>
        <dbReference type="SAM" id="MobiDB-lite"/>
    </source>
</evidence>
<dbReference type="Proteomes" id="UP001432027">
    <property type="component" value="Unassembled WGS sequence"/>
</dbReference>
<organism evidence="2 3">
    <name type="scientific">Pristionchus entomophagus</name>
    <dbReference type="NCBI Taxonomy" id="358040"/>
    <lineage>
        <taxon>Eukaryota</taxon>
        <taxon>Metazoa</taxon>
        <taxon>Ecdysozoa</taxon>
        <taxon>Nematoda</taxon>
        <taxon>Chromadorea</taxon>
        <taxon>Rhabditida</taxon>
        <taxon>Rhabditina</taxon>
        <taxon>Diplogasteromorpha</taxon>
        <taxon>Diplogasteroidea</taxon>
        <taxon>Neodiplogasteridae</taxon>
        <taxon>Pristionchus</taxon>
    </lineage>
</organism>
<comment type="caution">
    <text evidence="2">The sequence shown here is derived from an EMBL/GenBank/DDBJ whole genome shotgun (WGS) entry which is preliminary data.</text>
</comment>
<feature type="region of interest" description="Disordered" evidence="1">
    <location>
        <begin position="1"/>
        <end position="24"/>
    </location>
</feature>
<feature type="non-terminal residue" evidence="2">
    <location>
        <position position="1"/>
    </location>
</feature>
<protein>
    <recommendedName>
        <fullName evidence="4">HLH domain-containing protein</fullName>
    </recommendedName>
</protein>
<evidence type="ECO:0008006" key="4">
    <source>
        <dbReference type="Google" id="ProtNLM"/>
    </source>
</evidence>
<evidence type="ECO:0000313" key="3">
    <source>
        <dbReference type="Proteomes" id="UP001432027"/>
    </source>
</evidence>
<keyword evidence="3" id="KW-1185">Reference proteome</keyword>
<reference evidence="2" key="1">
    <citation type="submission" date="2023-10" db="EMBL/GenBank/DDBJ databases">
        <title>Genome assembly of Pristionchus species.</title>
        <authorList>
            <person name="Yoshida K."/>
            <person name="Sommer R.J."/>
        </authorList>
    </citation>
    <scope>NUCLEOTIDE SEQUENCE</scope>
    <source>
        <strain evidence="2">RS0144</strain>
    </source>
</reference>